<organism evidence="1 2">
    <name type="scientific">Neodothiora populina</name>
    <dbReference type="NCBI Taxonomy" id="2781224"/>
    <lineage>
        <taxon>Eukaryota</taxon>
        <taxon>Fungi</taxon>
        <taxon>Dikarya</taxon>
        <taxon>Ascomycota</taxon>
        <taxon>Pezizomycotina</taxon>
        <taxon>Dothideomycetes</taxon>
        <taxon>Dothideomycetidae</taxon>
        <taxon>Dothideales</taxon>
        <taxon>Dothioraceae</taxon>
        <taxon>Neodothiora</taxon>
    </lineage>
</organism>
<name>A0ABR3PF47_9PEZI</name>
<dbReference type="GeneID" id="95977364"/>
<sequence length="136" mass="14682">MPMPGEQSTADEAKAGALQYVRAWGESSVPPTALATLITAQNLRPLAKVPMLFPPILLFASYLNLSGYPTDAAGITSAWSAAYFVVARRRSQNVWGKQGKFSPRGMIRGATLGVCAVNVVCGGWAYFRGRKEDEEE</sequence>
<accession>A0ABR3PF47</accession>
<dbReference type="Pfam" id="PF10315">
    <property type="entry name" value="Aim19"/>
    <property type="match status" value="1"/>
</dbReference>
<evidence type="ECO:0000313" key="1">
    <source>
        <dbReference type="EMBL" id="KAL1304715.1"/>
    </source>
</evidence>
<reference evidence="1 2" key="1">
    <citation type="submission" date="2024-07" db="EMBL/GenBank/DDBJ databases">
        <title>Draft sequence of the Neodothiora populina.</title>
        <authorList>
            <person name="Drown D.D."/>
            <person name="Schuette U.S."/>
            <person name="Buechlein A.B."/>
            <person name="Rusch D.R."/>
            <person name="Winton L.W."/>
            <person name="Adams G.A."/>
        </authorList>
    </citation>
    <scope>NUCLEOTIDE SEQUENCE [LARGE SCALE GENOMIC DNA]</scope>
    <source>
        <strain evidence="1 2">CPC 39397</strain>
    </source>
</reference>
<comment type="caution">
    <text evidence="1">The sequence shown here is derived from an EMBL/GenBank/DDBJ whole genome shotgun (WGS) entry which is preliminary data.</text>
</comment>
<protein>
    <recommendedName>
        <fullName evidence="3">Altered inheritance of mitochondria protein 19</fullName>
    </recommendedName>
</protein>
<dbReference type="Proteomes" id="UP001562354">
    <property type="component" value="Unassembled WGS sequence"/>
</dbReference>
<gene>
    <name evidence="1" type="ORF">AAFC00_003663</name>
</gene>
<evidence type="ECO:0008006" key="3">
    <source>
        <dbReference type="Google" id="ProtNLM"/>
    </source>
</evidence>
<evidence type="ECO:0000313" key="2">
    <source>
        <dbReference type="Proteomes" id="UP001562354"/>
    </source>
</evidence>
<keyword evidence="2" id="KW-1185">Reference proteome</keyword>
<dbReference type="RefSeq" id="XP_069200990.1">
    <property type="nucleotide sequence ID" value="XM_069343170.1"/>
</dbReference>
<proteinExistence type="predicted"/>
<dbReference type="EMBL" id="JBFMKM010000008">
    <property type="protein sequence ID" value="KAL1304715.1"/>
    <property type="molecule type" value="Genomic_DNA"/>
</dbReference>
<dbReference type="InterPro" id="IPR019419">
    <property type="entry name" value="AIM19"/>
</dbReference>